<dbReference type="STRING" id="133412.A0A1R1XU82"/>
<accession>A0A1R1XU82</accession>
<proteinExistence type="predicted"/>
<dbReference type="GO" id="GO:0006891">
    <property type="term" value="P:intra-Golgi vesicle-mediated transport"/>
    <property type="evidence" value="ECO:0007669"/>
    <property type="project" value="TreeGrafter"/>
</dbReference>
<protein>
    <submittedName>
        <fullName evidence="2">Trafficking protein particle complex subunit 10</fullName>
    </submittedName>
</protein>
<dbReference type="PANTHER" id="PTHR13251">
    <property type="entry name" value="EPILEPSY HOLOPROSENCEPHALY CANDIDATE 1/TMEM1"/>
    <property type="match status" value="1"/>
</dbReference>
<sequence length="154" mass="18004">MGSMRQMPGWNYTSFFILKEALAHLYYIVDAYDESLKQYDELEAIFHESLITNSLSWFKDVGVNKPGADCVDLLRIPSDTYRSLIIENKISVFDYRVYLFGCQAMLLIKSGNIKEFMDRVKTYIRSFIQTLKDIDVNLLSAYFQLLQHIIFLSL</sequence>
<evidence type="ECO:0000313" key="3">
    <source>
        <dbReference type="Proteomes" id="UP000187283"/>
    </source>
</evidence>
<dbReference type="Proteomes" id="UP000187283">
    <property type="component" value="Unassembled WGS sequence"/>
</dbReference>
<dbReference type="AlphaFoldDB" id="A0A1R1XU82"/>
<dbReference type="Pfam" id="PF23036">
    <property type="entry name" value="TRAPPC10_1st"/>
    <property type="match status" value="1"/>
</dbReference>
<keyword evidence="3" id="KW-1185">Reference proteome</keyword>
<name>A0A1R1XU82_9FUNG</name>
<evidence type="ECO:0000313" key="2">
    <source>
        <dbReference type="EMBL" id="OMJ18200.1"/>
    </source>
</evidence>
<evidence type="ECO:0000259" key="1">
    <source>
        <dbReference type="Pfam" id="PF23036"/>
    </source>
</evidence>
<gene>
    <name evidence="2" type="ORF">AYI70_g5500</name>
</gene>
<comment type="caution">
    <text evidence="2">The sequence shown here is derived from an EMBL/GenBank/DDBJ whole genome shotgun (WGS) entry which is preliminary data.</text>
</comment>
<dbReference type="InterPro" id="IPR045126">
    <property type="entry name" value="TRAPPC10/Trs130"/>
</dbReference>
<organism evidence="2 3">
    <name type="scientific">Smittium culicis</name>
    <dbReference type="NCBI Taxonomy" id="133412"/>
    <lineage>
        <taxon>Eukaryota</taxon>
        <taxon>Fungi</taxon>
        <taxon>Fungi incertae sedis</taxon>
        <taxon>Zoopagomycota</taxon>
        <taxon>Kickxellomycotina</taxon>
        <taxon>Harpellomycetes</taxon>
        <taxon>Harpellales</taxon>
        <taxon>Legeriomycetaceae</taxon>
        <taxon>Smittium</taxon>
    </lineage>
</organism>
<dbReference type="GO" id="GO:0034498">
    <property type="term" value="P:early endosome to Golgi transport"/>
    <property type="evidence" value="ECO:0007669"/>
    <property type="project" value="TreeGrafter"/>
</dbReference>
<dbReference type="PANTHER" id="PTHR13251:SF3">
    <property type="entry name" value="TRAFFICKING PROTEIN PARTICLE COMPLEX SUBUNIT 10"/>
    <property type="match status" value="1"/>
</dbReference>
<feature type="domain" description="TRAPPC10/Trs130 N-terminal" evidence="1">
    <location>
        <begin position="4"/>
        <end position="115"/>
    </location>
</feature>
<dbReference type="EMBL" id="LSSN01001816">
    <property type="protein sequence ID" value="OMJ18200.1"/>
    <property type="molecule type" value="Genomic_DNA"/>
</dbReference>
<dbReference type="OrthoDB" id="10256906at2759"/>
<reference evidence="2 3" key="1">
    <citation type="submission" date="2017-01" db="EMBL/GenBank/DDBJ databases">
        <authorList>
            <person name="Mah S.A."/>
            <person name="Swanson W.J."/>
            <person name="Moy G.W."/>
            <person name="Vacquier V.D."/>
        </authorList>
    </citation>
    <scope>NUCLEOTIDE SEQUENCE [LARGE SCALE GENOMIC DNA]</scope>
    <source>
        <strain evidence="2 3">GSMNP</strain>
    </source>
</reference>
<dbReference type="GO" id="GO:1990071">
    <property type="term" value="C:TRAPPII protein complex"/>
    <property type="evidence" value="ECO:0007669"/>
    <property type="project" value="InterPro"/>
</dbReference>
<dbReference type="GO" id="GO:0005829">
    <property type="term" value="C:cytosol"/>
    <property type="evidence" value="ECO:0007669"/>
    <property type="project" value="GOC"/>
</dbReference>
<dbReference type="InterPro" id="IPR056913">
    <property type="entry name" value="TRAPPC10/Trs130_N"/>
</dbReference>